<dbReference type="Pfam" id="PF25876">
    <property type="entry name" value="HH_MFP_RND"/>
    <property type="match status" value="1"/>
</dbReference>
<evidence type="ECO:0000256" key="4">
    <source>
        <dbReference type="SAM" id="Coils"/>
    </source>
</evidence>
<evidence type="ECO:0000259" key="5">
    <source>
        <dbReference type="Pfam" id="PF25876"/>
    </source>
</evidence>
<proteinExistence type="inferred from homology"/>
<comment type="subcellular location">
    <subcellularLocation>
        <location evidence="1">Cell envelope</location>
    </subcellularLocation>
</comment>
<feature type="domain" description="Multidrug resistance protein MdtA-like C-terminal permuted SH3" evidence="7">
    <location>
        <begin position="283"/>
        <end position="343"/>
    </location>
</feature>
<evidence type="ECO:0000256" key="2">
    <source>
        <dbReference type="ARBA" id="ARBA00009477"/>
    </source>
</evidence>
<dbReference type="GO" id="GO:0015562">
    <property type="term" value="F:efflux transmembrane transporter activity"/>
    <property type="evidence" value="ECO:0007669"/>
    <property type="project" value="TreeGrafter"/>
</dbReference>
<dbReference type="AlphaFoldDB" id="B9JI74"/>
<feature type="domain" description="Multidrug resistance protein MdtA-like barrel-sandwich hybrid" evidence="6">
    <location>
        <begin position="63"/>
        <end position="196"/>
    </location>
</feature>
<dbReference type="Gene3D" id="1.10.287.470">
    <property type="entry name" value="Helix hairpin bin"/>
    <property type="match status" value="1"/>
</dbReference>
<dbReference type="eggNOG" id="COG0845">
    <property type="taxonomic scope" value="Bacteria"/>
</dbReference>
<dbReference type="InterPro" id="IPR058627">
    <property type="entry name" value="MdtA-like_C"/>
</dbReference>
<dbReference type="NCBIfam" id="TIGR01730">
    <property type="entry name" value="RND_mfp"/>
    <property type="match status" value="1"/>
</dbReference>
<dbReference type="RefSeq" id="WP_007698305.1">
    <property type="nucleotide sequence ID" value="NC_011983.1"/>
</dbReference>
<dbReference type="Pfam" id="PF25917">
    <property type="entry name" value="BSH_RND"/>
    <property type="match status" value="1"/>
</dbReference>
<evidence type="ECO:0000256" key="1">
    <source>
        <dbReference type="ARBA" id="ARBA00004196"/>
    </source>
</evidence>
<feature type="domain" description="Multidrug resistance protein MdtA-like alpha-helical hairpin" evidence="5">
    <location>
        <begin position="100"/>
        <end position="168"/>
    </location>
</feature>
<gene>
    <name evidence="8" type="ordered locus">Arad_8309</name>
</gene>
<dbReference type="PANTHER" id="PTHR30469:SF38">
    <property type="entry name" value="HLYD FAMILY SECRETION PROTEIN"/>
    <property type="match status" value="1"/>
</dbReference>
<comment type="similarity">
    <text evidence="2">Belongs to the membrane fusion protein (MFP) (TC 8.A.1) family.</text>
</comment>
<dbReference type="EMBL" id="CP000629">
    <property type="protein sequence ID" value="ACM29616.1"/>
    <property type="molecule type" value="Genomic_DNA"/>
</dbReference>
<dbReference type="HOGENOM" id="CLU_018816_1_0_5"/>
<feature type="coiled-coil region" evidence="4">
    <location>
        <begin position="92"/>
        <end position="126"/>
    </location>
</feature>
<dbReference type="GO" id="GO:1990281">
    <property type="term" value="C:efflux pump complex"/>
    <property type="evidence" value="ECO:0007669"/>
    <property type="project" value="TreeGrafter"/>
</dbReference>
<evidence type="ECO:0000313" key="9">
    <source>
        <dbReference type="Proteomes" id="UP000001600"/>
    </source>
</evidence>
<dbReference type="PROSITE" id="PS51257">
    <property type="entry name" value="PROKAR_LIPOPROTEIN"/>
    <property type="match status" value="1"/>
</dbReference>
<dbReference type="Gene3D" id="2.40.420.20">
    <property type="match status" value="1"/>
</dbReference>
<evidence type="ECO:0000259" key="7">
    <source>
        <dbReference type="Pfam" id="PF25967"/>
    </source>
</evidence>
<evidence type="ECO:0000259" key="6">
    <source>
        <dbReference type="Pfam" id="PF25917"/>
    </source>
</evidence>
<dbReference type="InterPro" id="IPR058625">
    <property type="entry name" value="MdtA-like_BSH"/>
</dbReference>
<dbReference type="Gene3D" id="2.40.50.100">
    <property type="match status" value="1"/>
</dbReference>
<dbReference type="SUPFAM" id="SSF111369">
    <property type="entry name" value="HlyD-like secretion proteins"/>
    <property type="match status" value="1"/>
</dbReference>
<dbReference type="Gene3D" id="2.40.30.170">
    <property type="match status" value="1"/>
</dbReference>
<dbReference type="Proteomes" id="UP000001600">
    <property type="component" value="Chromosome 2"/>
</dbReference>
<protein>
    <submittedName>
        <fullName evidence="8">Protein secretion protein</fullName>
    </submittedName>
</protein>
<dbReference type="InterPro" id="IPR058624">
    <property type="entry name" value="MdtA-like_HH"/>
</dbReference>
<sequence length="359" mass="37723">MKRSAPIMGLLTLTLALSSCDQKDAPAVQASQNVRTIETTLSKPTAQTTVTGEVKARIESELSFRVSGRIIERSVDVGAKVKAGDLLAKIDAEEQRADVDVATASLQAAEAQLTQAQLAATRQESLFKNQVTTRAAYDSANEALLTAQGSEEAAKAQLETAKDALSYTELRADADGIITARNAEVGQVAQAAQSVFTLAHDGPRDAVFNVFESLFLKEQPDKQVLVTLLSGTPKQVTATIREISPTIDASTGTIKVKVGLDNGGDLPLGAAVSGTFSKPSPEAILLPWSAMTSASGQPAVWVVDPATSEVSLRKIQVAEYETGQFAVSGGLKPQEVVVTEGGKFLRAGQRVASSQEAAK</sequence>
<name>B9JI74_RHIR8</name>
<evidence type="ECO:0000256" key="3">
    <source>
        <dbReference type="ARBA" id="ARBA00022448"/>
    </source>
</evidence>
<dbReference type="KEGG" id="ara:Arad_8309"/>
<keyword evidence="3" id="KW-0813">Transport</keyword>
<keyword evidence="4" id="KW-0175">Coiled coil</keyword>
<dbReference type="PANTHER" id="PTHR30469">
    <property type="entry name" value="MULTIDRUG RESISTANCE PROTEIN MDTA"/>
    <property type="match status" value="1"/>
</dbReference>
<dbReference type="STRING" id="311403.Arad_8309"/>
<accession>B9JI74</accession>
<evidence type="ECO:0000313" key="8">
    <source>
        <dbReference type="EMBL" id="ACM29616.1"/>
    </source>
</evidence>
<dbReference type="InterPro" id="IPR006143">
    <property type="entry name" value="RND_pump_MFP"/>
</dbReference>
<dbReference type="Pfam" id="PF25967">
    <property type="entry name" value="RND-MFP_C"/>
    <property type="match status" value="1"/>
</dbReference>
<reference evidence="8 9" key="1">
    <citation type="journal article" date="2009" name="J. Bacteriol.">
        <title>Genome sequences of three Agrobacterium biovars help elucidate the evolution of multichromosome genomes in bacteria.</title>
        <authorList>
            <person name="Slater S.C."/>
            <person name="Goldman B.S."/>
            <person name="Goodner B."/>
            <person name="Setubal J.C."/>
            <person name="Farrand S.K."/>
            <person name="Nester E.W."/>
            <person name="Burr T.J."/>
            <person name="Banta L."/>
            <person name="Dickerman A.W."/>
            <person name="Paulsen I."/>
            <person name="Otten L."/>
            <person name="Suen G."/>
            <person name="Welch R."/>
            <person name="Almeida N.F."/>
            <person name="Arnold F."/>
            <person name="Burton O.T."/>
            <person name="Du Z."/>
            <person name="Ewing A."/>
            <person name="Godsy E."/>
            <person name="Heisel S."/>
            <person name="Houmiel K.L."/>
            <person name="Jhaveri J."/>
            <person name="Lu J."/>
            <person name="Miller N.M."/>
            <person name="Norton S."/>
            <person name="Chen Q."/>
            <person name="Phoolcharoen W."/>
            <person name="Ohlin V."/>
            <person name="Ondrusek D."/>
            <person name="Pride N."/>
            <person name="Stricklin S.L."/>
            <person name="Sun J."/>
            <person name="Wheeler C."/>
            <person name="Wilson L."/>
            <person name="Zhu H."/>
            <person name="Wood D.W."/>
        </authorList>
    </citation>
    <scope>NUCLEOTIDE SEQUENCE [LARGE SCALE GENOMIC DNA]</scope>
    <source>
        <strain evidence="9">K84 / ATCC BAA-868</strain>
    </source>
</reference>
<organism evidence="8 9">
    <name type="scientific">Rhizobium rhizogenes (strain K84 / ATCC BAA-868)</name>
    <name type="common">Agrobacterium radiobacter</name>
    <dbReference type="NCBI Taxonomy" id="311403"/>
    <lineage>
        <taxon>Bacteria</taxon>
        <taxon>Pseudomonadati</taxon>
        <taxon>Pseudomonadota</taxon>
        <taxon>Alphaproteobacteria</taxon>
        <taxon>Hyphomicrobiales</taxon>
        <taxon>Rhizobiaceae</taxon>
        <taxon>Rhizobium/Agrobacterium group</taxon>
        <taxon>Rhizobium</taxon>
    </lineage>
</organism>